<feature type="region of interest" description="Disordered" evidence="1">
    <location>
        <begin position="235"/>
        <end position="326"/>
    </location>
</feature>
<keyword evidence="2" id="KW-0812">Transmembrane</keyword>
<sequence length="326" mass="34459">MLLHTGRSTKGRPRLLLFLFLAIVLIAQLAAAQDNSDPSNDDDGNNNNSDNSNENDNSETSSSETSSSTSSTSTDSFPVMTVPPTEDAPYMQKSSAPEGTVFIAVGAVLGAMGLSVLAWRGIVAWSVNRSVRRAAIMHSSESKGLLRGKKKRSKRSHTRSHSHSHHNAVSLEKMGGNRQSSYRDSVRNSKIPTSGSGLFFSPTAGMQNSANRGSSYLPAGYYSAGNTAAGLAQNAGFSSDSLPPQIRGYTRTGSGPTPPATPGAQPGMHDPPNYSNSNMRQSYAAAGSTSSVNLSSPPPPGRTPSAYLEDLFESHHNPPRPSGRHN</sequence>
<gene>
    <name evidence="4" type="ORF">ASPVEDRAFT_699953</name>
</gene>
<organism evidence="4 5">
    <name type="scientific">Aspergillus versicolor CBS 583.65</name>
    <dbReference type="NCBI Taxonomy" id="1036611"/>
    <lineage>
        <taxon>Eukaryota</taxon>
        <taxon>Fungi</taxon>
        <taxon>Dikarya</taxon>
        <taxon>Ascomycota</taxon>
        <taxon>Pezizomycotina</taxon>
        <taxon>Eurotiomycetes</taxon>
        <taxon>Eurotiomycetidae</taxon>
        <taxon>Eurotiales</taxon>
        <taxon>Aspergillaceae</taxon>
        <taxon>Aspergillus</taxon>
        <taxon>Aspergillus subgen. Nidulantes</taxon>
    </lineage>
</organism>
<keyword evidence="2" id="KW-1133">Transmembrane helix</keyword>
<dbReference type="Proteomes" id="UP000184073">
    <property type="component" value="Unassembled WGS sequence"/>
</dbReference>
<keyword evidence="3" id="KW-0732">Signal</keyword>
<keyword evidence="5" id="KW-1185">Reference proteome</keyword>
<feature type="compositionally biased region" description="Polar residues" evidence="1">
    <location>
        <begin position="273"/>
        <end position="295"/>
    </location>
</feature>
<dbReference type="InterPro" id="IPR051009">
    <property type="entry name" value="PRM"/>
</dbReference>
<dbReference type="EMBL" id="KV878129">
    <property type="protein sequence ID" value="OJJ02864.1"/>
    <property type="molecule type" value="Genomic_DNA"/>
</dbReference>
<dbReference type="OrthoDB" id="4065319at2759"/>
<feature type="transmembrane region" description="Helical" evidence="2">
    <location>
        <begin position="101"/>
        <end position="123"/>
    </location>
</feature>
<dbReference type="AlphaFoldDB" id="A0A1L9PMW1"/>
<evidence type="ECO:0000256" key="3">
    <source>
        <dbReference type="SAM" id="SignalP"/>
    </source>
</evidence>
<evidence type="ECO:0000313" key="5">
    <source>
        <dbReference type="Proteomes" id="UP000184073"/>
    </source>
</evidence>
<evidence type="ECO:0008006" key="6">
    <source>
        <dbReference type="Google" id="ProtNLM"/>
    </source>
</evidence>
<evidence type="ECO:0000256" key="1">
    <source>
        <dbReference type="SAM" id="MobiDB-lite"/>
    </source>
</evidence>
<feature type="region of interest" description="Disordered" evidence="1">
    <location>
        <begin position="34"/>
        <end position="93"/>
    </location>
</feature>
<dbReference type="PANTHER" id="PTHR36089">
    <property type="entry name" value="CHITIN SYNTHASE 3 COMPLEX PROTEIN CSI2-RELATED"/>
    <property type="match status" value="1"/>
</dbReference>
<feature type="compositionally biased region" description="Polar residues" evidence="1">
    <location>
        <begin position="177"/>
        <end position="196"/>
    </location>
</feature>
<feature type="signal peptide" evidence="3">
    <location>
        <begin position="1"/>
        <end position="32"/>
    </location>
</feature>
<name>A0A1L9PMW1_ASPVE</name>
<feature type="compositionally biased region" description="Basic residues" evidence="1">
    <location>
        <begin position="146"/>
        <end position="166"/>
    </location>
</feature>
<proteinExistence type="predicted"/>
<accession>A0A1L9PMW1</accession>
<dbReference type="GeneID" id="63731561"/>
<protein>
    <recommendedName>
        <fullName evidence="6">Vacuolar membrane protein</fullName>
    </recommendedName>
</protein>
<keyword evidence="2" id="KW-0472">Membrane</keyword>
<dbReference type="PANTHER" id="PTHR36089:SF1">
    <property type="entry name" value="CHITIN SYNTHASE 3 COMPLEX PROTEIN CSI2-RELATED"/>
    <property type="match status" value="1"/>
</dbReference>
<feature type="region of interest" description="Disordered" evidence="1">
    <location>
        <begin position="141"/>
        <end position="205"/>
    </location>
</feature>
<reference evidence="5" key="1">
    <citation type="journal article" date="2017" name="Genome Biol.">
        <title>Comparative genomics reveals high biological diversity and specific adaptations in the industrially and medically important fungal genus Aspergillus.</title>
        <authorList>
            <person name="de Vries R.P."/>
            <person name="Riley R."/>
            <person name="Wiebenga A."/>
            <person name="Aguilar-Osorio G."/>
            <person name="Amillis S."/>
            <person name="Uchima C.A."/>
            <person name="Anderluh G."/>
            <person name="Asadollahi M."/>
            <person name="Askin M."/>
            <person name="Barry K."/>
            <person name="Battaglia E."/>
            <person name="Bayram O."/>
            <person name="Benocci T."/>
            <person name="Braus-Stromeyer S.A."/>
            <person name="Caldana C."/>
            <person name="Canovas D."/>
            <person name="Cerqueira G.C."/>
            <person name="Chen F."/>
            <person name="Chen W."/>
            <person name="Choi C."/>
            <person name="Clum A."/>
            <person name="Dos Santos R.A."/>
            <person name="Damasio A.R."/>
            <person name="Diallinas G."/>
            <person name="Emri T."/>
            <person name="Fekete E."/>
            <person name="Flipphi M."/>
            <person name="Freyberg S."/>
            <person name="Gallo A."/>
            <person name="Gournas C."/>
            <person name="Habgood R."/>
            <person name="Hainaut M."/>
            <person name="Harispe M.L."/>
            <person name="Henrissat B."/>
            <person name="Hilden K.S."/>
            <person name="Hope R."/>
            <person name="Hossain A."/>
            <person name="Karabika E."/>
            <person name="Karaffa L."/>
            <person name="Karanyi Z."/>
            <person name="Krasevec N."/>
            <person name="Kuo A."/>
            <person name="Kusch H."/>
            <person name="LaButti K."/>
            <person name="Lagendijk E.L."/>
            <person name="Lapidus A."/>
            <person name="Levasseur A."/>
            <person name="Lindquist E."/>
            <person name="Lipzen A."/>
            <person name="Logrieco A.F."/>
            <person name="MacCabe A."/>
            <person name="Maekelae M.R."/>
            <person name="Malavazi I."/>
            <person name="Melin P."/>
            <person name="Meyer V."/>
            <person name="Mielnichuk N."/>
            <person name="Miskei M."/>
            <person name="Molnar A.P."/>
            <person name="Mule G."/>
            <person name="Ngan C.Y."/>
            <person name="Orejas M."/>
            <person name="Orosz E."/>
            <person name="Ouedraogo J.P."/>
            <person name="Overkamp K.M."/>
            <person name="Park H.-S."/>
            <person name="Perrone G."/>
            <person name="Piumi F."/>
            <person name="Punt P.J."/>
            <person name="Ram A.F."/>
            <person name="Ramon A."/>
            <person name="Rauscher S."/>
            <person name="Record E."/>
            <person name="Riano-Pachon D.M."/>
            <person name="Robert V."/>
            <person name="Roehrig J."/>
            <person name="Ruller R."/>
            <person name="Salamov A."/>
            <person name="Salih N.S."/>
            <person name="Samson R.A."/>
            <person name="Sandor E."/>
            <person name="Sanguinetti M."/>
            <person name="Schuetze T."/>
            <person name="Sepcic K."/>
            <person name="Shelest E."/>
            <person name="Sherlock G."/>
            <person name="Sophianopoulou V."/>
            <person name="Squina F.M."/>
            <person name="Sun H."/>
            <person name="Susca A."/>
            <person name="Todd R.B."/>
            <person name="Tsang A."/>
            <person name="Unkles S.E."/>
            <person name="van de Wiele N."/>
            <person name="van Rossen-Uffink D."/>
            <person name="Oliveira J.V."/>
            <person name="Vesth T.C."/>
            <person name="Visser J."/>
            <person name="Yu J.-H."/>
            <person name="Zhou M."/>
            <person name="Andersen M.R."/>
            <person name="Archer D.B."/>
            <person name="Baker S.E."/>
            <person name="Benoit I."/>
            <person name="Brakhage A.A."/>
            <person name="Braus G.H."/>
            <person name="Fischer R."/>
            <person name="Frisvad J.C."/>
            <person name="Goldman G.H."/>
            <person name="Houbraken J."/>
            <person name="Oakley B."/>
            <person name="Pocsi I."/>
            <person name="Scazzocchio C."/>
            <person name="Seiboth B."/>
            <person name="vanKuyk P.A."/>
            <person name="Wortman J."/>
            <person name="Dyer P.S."/>
            <person name="Grigoriev I.V."/>
        </authorList>
    </citation>
    <scope>NUCLEOTIDE SEQUENCE [LARGE SCALE GENOMIC DNA]</scope>
    <source>
        <strain evidence="5">CBS 583.65</strain>
    </source>
</reference>
<dbReference type="VEuPathDB" id="FungiDB:ASPVEDRAFT_699953"/>
<evidence type="ECO:0000256" key="2">
    <source>
        <dbReference type="SAM" id="Phobius"/>
    </source>
</evidence>
<dbReference type="RefSeq" id="XP_040668626.1">
    <property type="nucleotide sequence ID" value="XM_040816050.1"/>
</dbReference>
<feature type="chain" id="PRO_5011956568" description="Vacuolar membrane protein" evidence="3">
    <location>
        <begin position="33"/>
        <end position="326"/>
    </location>
</feature>
<feature type="compositionally biased region" description="Low complexity" evidence="1">
    <location>
        <begin position="45"/>
        <end position="76"/>
    </location>
</feature>
<dbReference type="GO" id="GO:0000324">
    <property type="term" value="C:fungal-type vacuole"/>
    <property type="evidence" value="ECO:0007669"/>
    <property type="project" value="TreeGrafter"/>
</dbReference>
<evidence type="ECO:0000313" key="4">
    <source>
        <dbReference type="EMBL" id="OJJ02864.1"/>
    </source>
</evidence>